<evidence type="ECO:0000313" key="3">
    <source>
        <dbReference type="Proteomes" id="UP001345963"/>
    </source>
</evidence>
<organism evidence="2 3">
    <name type="scientific">Ataeniobius toweri</name>
    <dbReference type="NCBI Taxonomy" id="208326"/>
    <lineage>
        <taxon>Eukaryota</taxon>
        <taxon>Metazoa</taxon>
        <taxon>Chordata</taxon>
        <taxon>Craniata</taxon>
        <taxon>Vertebrata</taxon>
        <taxon>Euteleostomi</taxon>
        <taxon>Actinopterygii</taxon>
        <taxon>Neopterygii</taxon>
        <taxon>Teleostei</taxon>
        <taxon>Neoteleostei</taxon>
        <taxon>Acanthomorphata</taxon>
        <taxon>Ovalentaria</taxon>
        <taxon>Atherinomorphae</taxon>
        <taxon>Cyprinodontiformes</taxon>
        <taxon>Goodeidae</taxon>
        <taxon>Ataeniobius</taxon>
    </lineage>
</organism>
<comment type="caution">
    <text evidence="2">The sequence shown here is derived from an EMBL/GenBank/DDBJ whole genome shotgun (WGS) entry which is preliminary data.</text>
</comment>
<evidence type="ECO:0000313" key="2">
    <source>
        <dbReference type="EMBL" id="MED6242626.1"/>
    </source>
</evidence>
<evidence type="ECO:0000256" key="1">
    <source>
        <dbReference type="SAM" id="MobiDB-lite"/>
    </source>
</evidence>
<keyword evidence="3" id="KW-1185">Reference proteome</keyword>
<protein>
    <submittedName>
        <fullName evidence="2">Uncharacterized protein</fullName>
    </submittedName>
</protein>
<dbReference type="Proteomes" id="UP001345963">
    <property type="component" value="Unassembled WGS sequence"/>
</dbReference>
<feature type="region of interest" description="Disordered" evidence="1">
    <location>
        <begin position="1"/>
        <end position="65"/>
    </location>
</feature>
<name>A0ABU7AXX0_9TELE</name>
<dbReference type="EMBL" id="JAHUTI010031374">
    <property type="protein sequence ID" value="MED6242626.1"/>
    <property type="molecule type" value="Genomic_DNA"/>
</dbReference>
<accession>A0ABU7AXX0</accession>
<sequence>MGERFVVVPVDSGEMIARGGEHSGKTEARPAPDTGDSSSTGAGTAEEQEPLEDSVFEPQDPEAAVPILEYNREPNKYGKTADPDISPCPTSYLTCLSAFQGIRLRISFGHWL</sequence>
<reference evidence="2 3" key="1">
    <citation type="submission" date="2021-07" db="EMBL/GenBank/DDBJ databases">
        <authorList>
            <person name="Palmer J.M."/>
        </authorList>
    </citation>
    <scope>NUCLEOTIDE SEQUENCE [LARGE SCALE GENOMIC DNA]</scope>
    <source>
        <strain evidence="2 3">AT_MEX2019</strain>
        <tissue evidence="2">Muscle</tissue>
    </source>
</reference>
<feature type="compositionally biased region" description="Acidic residues" evidence="1">
    <location>
        <begin position="46"/>
        <end position="55"/>
    </location>
</feature>
<feature type="compositionally biased region" description="Basic and acidic residues" evidence="1">
    <location>
        <begin position="19"/>
        <end position="30"/>
    </location>
</feature>
<proteinExistence type="predicted"/>
<gene>
    <name evidence="2" type="ORF">ATANTOWER_007503</name>
</gene>